<dbReference type="AlphaFoldDB" id="A0AAV4SMR1"/>
<organism evidence="1 2">
    <name type="scientific">Caerostris extrusa</name>
    <name type="common">Bark spider</name>
    <name type="synonym">Caerostris bankana</name>
    <dbReference type="NCBI Taxonomy" id="172846"/>
    <lineage>
        <taxon>Eukaryota</taxon>
        <taxon>Metazoa</taxon>
        <taxon>Ecdysozoa</taxon>
        <taxon>Arthropoda</taxon>
        <taxon>Chelicerata</taxon>
        <taxon>Arachnida</taxon>
        <taxon>Araneae</taxon>
        <taxon>Araneomorphae</taxon>
        <taxon>Entelegynae</taxon>
        <taxon>Araneoidea</taxon>
        <taxon>Araneidae</taxon>
        <taxon>Caerostris</taxon>
    </lineage>
</organism>
<sequence>MFPLMFWNLENQSSNMRFEAASVAKFWCNPIFVSGLEVCNPITVDNVLDVCSIKRRPASARSGCRRKKVQGKLMNSRVVVARDEHPSSVIVQ</sequence>
<gene>
    <name evidence="1" type="ORF">CEXT_101321</name>
</gene>
<evidence type="ECO:0000313" key="1">
    <source>
        <dbReference type="EMBL" id="GIY34619.1"/>
    </source>
</evidence>
<name>A0AAV4SMR1_CAEEX</name>
<accession>A0AAV4SMR1</accession>
<protein>
    <submittedName>
        <fullName evidence="1">Uncharacterized protein</fullName>
    </submittedName>
</protein>
<comment type="caution">
    <text evidence="1">The sequence shown here is derived from an EMBL/GenBank/DDBJ whole genome shotgun (WGS) entry which is preliminary data.</text>
</comment>
<dbReference type="EMBL" id="BPLR01009790">
    <property type="protein sequence ID" value="GIY34619.1"/>
    <property type="molecule type" value="Genomic_DNA"/>
</dbReference>
<proteinExistence type="predicted"/>
<evidence type="ECO:0000313" key="2">
    <source>
        <dbReference type="Proteomes" id="UP001054945"/>
    </source>
</evidence>
<reference evidence="1 2" key="1">
    <citation type="submission" date="2021-06" db="EMBL/GenBank/DDBJ databases">
        <title>Caerostris extrusa draft genome.</title>
        <authorList>
            <person name="Kono N."/>
            <person name="Arakawa K."/>
        </authorList>
    </citation>
    <scope>NUCLEOTIDE SEQUENCE [LARGE SCALE GENOMIC DNA]</scope>
</reference>
<dbReference type="Proteomes" id="UP001054945">
    <property type="component" value="Unassembled WGS sequence"/>
</dbReference>
<keyword evidence="2" id="KW-1185">Reference proteome</keyword>